<keyword evidence="1" id="KW-0808">Transferase</keyword>
<name>A0ACC6SDF7_9BACI</name>
<comment type="caution">
    <text evidence="1">The sequence shown here is derived from an EMBL/GenBank/DDBJ whole genome shotgun (WGS) entry which is preliminary data.</text>
</comment>
<gene>
    <name evidence="1" type="ORF">WMO40_14135</name>
</gene>
<dbReference type="EMBL" id="JBBMEW010000012">
    <property type="protein sequence ID" value="MEQ2527843.1"/>
    <property type="molecule type" value="Genomic_DNA"/>
</dbReference>
<reference evidence="1" key="1">
    <citation type="submission" date="2024-03" db="EMBL/GenBank/DDBJ databases">
        <title>Human intestinal bacterial collection.</title>
        <authorList>
            <person name="Pauvert C."/>
            <person name="Hitch T.C.A."/>
            <person name="Clavel T."/>
        </authorList>
    </citation>
    <scope>NUCLEOTIDE SEQUENCE</scope>
    <source>
        <strain evidence="1">CLA-AA-H227</strain>
    </source>
</reference>
<organism evidence="1 2">
    <name type="scientific">Robertmurraya yapensis</name>
    <name type="common">ex Hitch et al 2024</name>
    <dbReference type="NCBI Taxonomy" id="3133160"/>
    <lineage>
        <taxon>Bacteria</taxon>
        <taxon>Bacillati</taxon>
        <taxon>Bacillota</taxon>
        <taxon>Bacilli</taxon>
        <taxon>Bacillales</taxon>
        <taxon>Bacillaceae</taxon>
        <taxon>Robertmurraya</taxon>
    </lineage>
</organism>
<keyword evidence="2" id="KW-1185">Reference proteome</keyword>
<evidence type="ECO:0000313" key="1">
    <source>
        <dbReference type="EMBL" id="MEQ2527843.1"/>
    </source>
</evidence>
<evidence type="ECO:0000313" key="2">
    <source>
        <dbReference type="Proteomes" id="UP001439875"/>
    </source>
</evidence>
<protein>
    <submittedName>
        <fullName evidence="1">Aminotransferase yhxA</fullName>
    </submittedName>
</protein>
<accession>A0ACC6SDF7</accession>
<dbReference type="Proteomes" id="UP001439875">
    <property type="component" value="Unassembled WGS sequence"/>
</dbReference>
<sequence>MGKTKKVMIGVSSTALTLNLAGCGANSADVPPPPDDQSCQDWEWDSEDGVWECDDNDSSYHGFYYFGGLYYKNKSALLKSSDYKTYKNSSSYLGGGKTSSGFGSGSKSFGG</sequence>
<keyword evidence="1" id="KW-0032">Aminotransferase</keyword>
<proteinExistence type="predicted"/>